<accession>A0A067KRZ6</accession>
<dbReference type="Proteomes" id="UP000027138">
    <property type="component" value="Unassembled WGS sequence"/>
</dbReference>
<protein>
    <submittedName>
        <fullName evidence="1">Uncharacterized protein</fullName>
    </submittedName>
</protein>
<sequence>MLQVMKGSSLLFKKWGKIIRYPQNADVVRLEPSGQAVMMNCEAVWILFSIRDDALRSGSSQFFFLLMMVDYEVDQGNQIKILRANQIELWRCLQNQSDRVLEIITDPTGANKADQTELWT</sequence>
<keyword evidence="2" id="KW-1185">Reference proteome</keyword>
<evidence type="ECO:0000313" key="2">
    <source>
        <dbReference type="Proteomes" id="UP000027138"/>
    </source>
</evidence>
<name>A0A067KRZ6_JATCU</name>
<gene>
    <name evidence="1" type="ORF">JCGZ_05218</name>
</gene>
<organism evidence="1 2">
    <name type="scientific">Jatropha curcas</name>
    <name type="common">Barbados nut</name>
    <dbReference type="NCBI Taxonomy" id="180498"/>
    <lineage>
        <taxon>Eukaryota</taxon>
        <taxon>Viridiplantae</taxon>
        <taxon>Streptophyta</taxon>
        <taxon>Embryophyta</taxon>
        <taxon>Tracheophyta</taxon>
        <taxon>Spermatophyta</taxon>
        <taxon>Magnoliopsida</taxon>
        <taxon>eudicotyledons</taxon>
        <taxon>Gunneridae</taxon>
        <taxon>Pentapetalae</taxon>
        <taxon>rosids</taxon>
        <taxon>fabids</taxon>
        <taxon>Malpighiales</taxon>
        <taxon>Euphorbiaceae</taxon>
        <taxon>Crotonoideae</taxon>
        <taxon>Jatropheae</taxon>
        <taxon>Jatropha</taxon>
    </lineage>
</organism>
<dbReference type="EMBL" id="KK914384">
    <property type="protein sequence ID" value="KDP37728.1"/>
    <property type="molecule type" value="Genomic_DNA"/>
</dbReference>
<evidence type="ECO:0000313" key="1">
    <source>
        <dbReference type="EMBL" id="KDP37728.1"/>
    </source>
</evidence>
<proteinExistence type="predicted"/>
<dbReference type="AlphaFoldDB" id="A0A067KRZ6"/>
<reference evidence="1 2" key="1">
    <citation type="journal article" date="2014" name="PLoS ONE">
        <title>Global Analysis of Gene Expression Profiles in Physic Nut (Jatropha curcas L.) Seedlings Exposed to Salt Stress.</title>
        <authorList>
            <person name="Zhang L."/>
            <person name="Zhang C."/>
            <person name="Wu P."/>
            <person name="Chen Y."/>
            <person name="Li M."/>
            <person name="Jiang H."/>
            <person name="Wu G."/>
        </authorList>
    </citation>
    <scope>NUCLEOTIDE SEQUENCE [LARGE SCALE GENOMIC DNA]</scope>
    <source>
        <strain evidence="2">cv. GZQX0401</strain>
        <tissue evidence="1">Young leaves</tissue>
    </source>
</reference>